<name>A0ABD5RFR3_9EURY</name>
<sequence>MTLRRSTPRVQFDPLRVVMSVYGLVALLLIGVAGYALATQTVVGSIVGSVVTLTPTFLAATAMGLLLVATFFAVRRFEPTPGR</sequence>
<keyword evidence="1" id="KW-1133">Transmembrane helix</keyword>
<organism evidence="2 3">
    <name type="scientific">Salinirubrum litoreum</name>
    <dbReference type="NCBI Taxonomy" id="1126234"/>
    <lineage>
        <taxon>Archaea</taxon>
        <taxon>Methanobacteriati</taxon>
        <taxon>Methanobacteriota</taxon>
        <taxon>Stenosarchaea group</taxon>
        <taxon>Halobacteria</taxon>
        <taxon>Halobacteriales</taxon>
        <taxon>Haloferacaceae</taxon>
        <taxon>Salinirubrum</taxon>
    </lineage>
</organism>
<keyword evidence="1" id="KW-0472">Membrane</keyword>
<dbReference type="RefSeq" id="WP_227231399.1">
    <property type="nucleotide sequence ID" value="NZ_JAJCVJ010000003.1"/>
</dbReference>
<evidence type="ECO:0000256" key="1">
    <source>
        <dbReference type="SAM" id="Phobius"/>
    </source>
</evidence>
<keyword evidence="1" id="KW-0812">Transmembrane</keyword>
<protein>
    <submittedName>
        <fullName evidence="2">Uncharacterized protein</fullName>
    </submittedName>
</protein>
<keyword evidence="3" id="KW-1185">Reference proteome</keyword>
<evidence type="ECO:0000313" key="2">
    <source>
        <dbReference type="EMBL" id="MFC5368831.1"/>
    </source>
</evidence>
<dbReference type="AlphaFoldDB" id="A0ABD5RFR3"/>
<evidence type="ECO:0000313" key="3">
    <source>
        <dbReference type="Proteomes" id="UP001596201"/>
    </source>
</evidence>
<gene>
    <name evidence="2" type="ORF">ACFPJ5_18050</name>
</gene>
<feature type="transmembrane region" description="Helical" evidence="1">
    <location>
        <begin position="21"/>
        <end position="38"/>
    </location>
</feature>
<dbReference type="Proteomes" id="UP001596201">
    <property type="component" value="Unassembled WGS sequence"/>
</dbReference>
<comment type="caution">
    <text evidence="2">The sequence shown here is derived from an EMBL/GenBank/DDBJ whole genome shotgun (WGS) entry which is preliminary data.</text>
</comment>
<accession>A0ABD5RFR3</accession>
<reference evidence="2 3" key="1">
    <citation type="journal article" date="2019" name="Int. J. Syst. Evol. Microbiol.">
        <title>The Global Catalogue of Microorganisms (GCM) 10K type strain sequencing project: providing services to taxonomists for standard genome sequencing and annotation.</title>
        <authorList>
            <consortium name="The Broad Institute Genomics Platform"/>
            <consortium name="The Broad Institute Genome Sequencing Center for Infectious Disease"/>
            <person name="Wu L."/>
            <person name="Ma J."/>
        </authorList>
    </citation>
    <scope>NUCLEOTIDE SEQUENCE [LARGE SCALE GENOMIC DNA]</scope>
    <source>
        <strain evidence="2 3">CGMCC 1.12237</strain>
    </source>
</reference>
<proteinExistence type="predicted"/>
<feature type="transmembrane region" description="Helical" evidence="1">
    <location>
        <begin position="50"/>
        <end position="74"/>
    </location>
</feature>
<dbReference type="EMBL" id="JBHSKX010000004">
    <property type="protein sequence ID" value="MFC5368831.1"/>
    <property type="molecule type" value="Genomic_DNA"/>
</dbReference>